<evidence type="ECO:0000256" key="1">
    <source>
        <dbReference type="SAM" id="MobiDB-lite"/>
    </source>
</evidence>
<proteinExistence type="predicted"/>
<keyword evidence="5" id="KW-1185">Reference proteome</keyword>
<reference evidence="4" key="1">
    <citation type="submission" date="2023-06" db="EMBL/GenBank/DDBJ databases">
        <title>Survivors Of The Sea: Transcriptome response of Skeletonema marinoi to long-term dormancy.</title>
        <authorList>
            <person name="Pinder M.I.M."/>
            <person name="Kourtchenko O."/>
            <person name="Robertson E.K."/>
            <person name="Larsson T."/>
            <person name="Maumus F."/>
            <person name="Osuna-Cruz C.M."/>
            <person name="Vancaester E."/>
            <person name="Stenow R."/>
            <person name="Vandepoele K."/>
            <person name="Ploug H."/>
            <person name="Bruchert V."/>
            <person name="Godhe A."/>
            <person name="Topel M."/>
        </authorList>
    </citation>
    <scope>NUCLEOTIDE SEQUENCE</scope>
    <source>
        <strain evidence="4">R05AC</strain>
    </source>
</reference>
<comment type="caution">
    <text evidence="4">The sequence shown here is derived from an EMBL/GenBank/DDBJ whole genome shotgun (WGS) entry which is preliminary data.</text>
</comment>
<feature type="compositionally biased region" description="Low complexity" evidence="1">
    <location>
        <begin position="250"/>
        <end position="267"/>
    </location>
</feature>
<dbReference type="AlphaFoldDB" id="A0AAD8XRG5"/>
<gene>
    <name evidence="4" type="ORF">QTG54_017082</name>
</gene>
<feature type="chain" id="PRO_5042051551" description="Legume lectin domain-containing protein" evidence="3">
    <location>
        <begin position="18"/>
        <end position="643"/>
    </location>
</feature>
<dbReference type="EMBL" id="JATAAI010000080">
    <property type="protein sequence ID" value="KAK1732229.1"/>
    <property type="molecule type" value="Genomic_DNA"/>
</dbReference>
<sequence length="643" mass="72485">MTLLSIILLLLVMLVRADVVITSTVDDYVLQQRRLQEQQSLESNPQFYTPPQQPQQQQQQSLEASNVFGLLFNVRSKVDEEIQITGFEFYTAQADISLYYQLYTKEGEFWEDGSGATVIGRLDALDLISQGTFQGSSNCTDTFQGTALYCTLSVVPDEGFIESQWTISENMSSRSFYITLTSKHLVVQGNTPILERADERVVASTPDLELYGGIGTNAYPVTRDAEYLYGTSLGFIGKIHYENDDPQLVQPSPATTITQQPTQSPTTMKTLPTIAPQSSPTISPQEPSESPTITPQEPSESPTLIETSPTSKPTRPKCRPGRPCLTPPKPDTGDIVTSMPTTSPTTIIRTIVYIENTPQRAMGPRDRSKYIEVMTKFLDQSTSLKNNDVTPMNITVVNDDLIEEPEDKKKGPRRLGSSNNLKKKRSLPNDNINATDSYSYYYNELGGRYVPKTYPAIFVQTEFIVRTNLPYDVAAFYLWNEFRTNEEELVSQFHNNAIFISYFREIQNVTVQMVNELIAPTAAPTVFIENTTIIESENTAPQSFENIWLYLGVTLGVVWFVLTCCSLRHILNHRRGKRYRDDLRRLTYQYSTASRDKTRMTITLVSPKEVFNRLSSVLTRSKHRKSGDEENPSSDGDSLDSFG</sequence>
<dbReference type="Proteomes" id="UP001224775">
    <property type="component" value="Unassembled WGS sequence"/>
</dbReference>
<feature type="signal peptide" evidence="3">
    <location>
        <begin position="1"/>
        <end position="17"/>
    </location>
</feature>
<keyword evidence="2" id="KW-0812">Transmembrane</keyword>
<evidence type="ECO:0008006" key="6">
    <source>
        <dbReference type="Google" id="ProtNLM"/>
    </source>
</evidence>
<evidence type="ECO:0000313" key="5">
    <source>
        <dbReference type="Proteomes" id="UP001224775"/>
    </source>
</evidence>
<feature type="compositionally biased region" description="Polar residues" evidence="1">
    <location>
        <begin position="275"/>
        <end position="313"/>
    </location>
</feature>
<keyword evidence="3" id="KW-0732">Signal</keyword>
<evidence type="ECO:0000313" key="4">
    <source>
        <dbReference type="EMBL" id="KAK1732229.1"/>
    </source>
</evidence>
<protein>
    <recommendedName>
        <fullName evidence="6">Legume lectin domain-containing protein</fullName>
    </recommendedName>
</protein>
<dbReference type="PANTHER" id="PTHR33683">
    <property type="entry name" value="1, PUTATIVE-RELATED"/>
    <property type="match status" value="1"/>
</dbReference>
<feature type="transmembrane region" description="Helical" evidence="2">
    <location>
        <begin position="547"/>
        <end position="571"/>
    </location>
</feature>
<dbReference type="PANTHER" id="PTHR33683:SF46">
    <property type="entry name" value="SUSHI DOMAIN-CONTAINING PROTEIN"/>
    <property type="match status" value="1"/>
</dbReference>
<feature type="region of interest" description="Disordered" evidence="1">
    <location>
        <begin position="244"/>
        <end position="341"/>
    </location>
</feature>
<name>A0AAD8XRG5_9STRA</name>
<feature type="region of interest" description="Disordered" evidence="1">
    <location>
        <begin position="619"/>
        <end position="643"/>
    </location>
</feature>
<accession>A0AAD8XRG5</accession>
<evidence type="ECO:0000256" key="3">
    <source>
        <dbReference type="SAM" id="SignalP"/>
    </source>
</evidence>
<feature type="region of interest" description="Disordered" evidence="1">
    <location>
        <begin position="401"/>
        <end position="429"/>
    </location>
</feature>
<keyword evidence="2" id="KW-1133">Transmembrane helix</keyword>
<organism evidence="4 5">
    <name type="scientific">Skeletonema marinoi</name>
    <dbReference type="NCBI Taxonomy" id="267567"/>
    <lineage>
        <taxon>Eukaryota</taxon>
        <taxon>Sar</taxon>
        <taxon>Stramenopiles</taxon>
        <taxon>Ochrophyta</taxon>
        <taxon>Bacillariophyta</taxon>
        <taxon>Coscinodiscophyceae</taxon>
        <taxon>Thalassiosirophycidae</taxon>
        <taxon>Thalassiosirales</taxon>
        <taxon>Skeletonemataceae</taxon>
        <taxon>Skeletonema</taxon>
        <taxon>Skeletonema marinoi-dohrnii complex</taxon>
    </lineage>
</organism>
<evidence type="ECO:0000256" key="2">
    <source>
        <dbReference type="SAM" id="Phobius"/>
    </source>
</evidence>
<keyword evidence="2" id="KW-0472">Membrane</keyword>